<dbReference type="AlphaFoldDB" id="A0A381Y0Q4"/>
<evidence type="ECO:0000259" key="3">
    <source>
        <dbReference type="Pfam" id="PF05426"/>
    </source>
</evidence>
<dbReference type="InterPro" id="IPR008397">
    <property type="entry name" value="Alginate_lyase_dom"/>
</dbReference>
<accession>A0A381Y0Q4</accession>
<dbReference type="PROSITE" id="PS51257">
    <property type="entry name" value="PROKAR_LIPOPROTEIN"/>
    <property type="match status" value="1"/>
</dbReference>
<evidence type="ECO:0000313" key="4">
    <source>
        <dbReference type="EMBL" id="SVA70639.1"/>
    </source>
</evidence>
<dbReference type="Pfam" id="PF05426">
    <property type="entry name" value="Alginate_lyase"/>
    <property type="match status" value="1"/>
</dbReference>
<protein>
    <recommendedName>
        <fullName evidence="3">Alginate lyase domain-containing protein</fullName>
    </recommendedName>
</protein>
<dbReference type="SUPFAM" id="SSF48230">
    <property type="entry name" value="Chondroitin AC/alginate lyase"/>
    <property type="match status" value="1"/>
</dbReference>
<organism evidence="4">
    <name type="scientific">marine metagenome</name>
    <dbReference type="NCBI Taxonomy" id="408172"/>
    <lineage>
        <taxon>unclassified sequences</taxon>
        <taxon>metagenomes</taxon>
        <taxon>ecological metagenomes</taxon>
    </lineage>
</organism>
<name>A0A381Y0Q4_9ZZZZ</name>
<dbReference type="Gene3D" id="1.50.10.100">
    <property type="entry name" value="Chondroitin AC/alginate lyase"/>
    <property type="match status" value="1"/>
</dbReference>
<keyword evidence="2" id="KW-0456">Lyase</keyword>
<dbReference type="EMBL" id="UINC01017094">
    <property type="protein sequence ID" value="SVA70639.1"/>
    <property type="molecule type" value="Genomic_DNA"/>
</dbReference>
<feature type="domain" description="Alginate lyase" evidence="3">
    <location>
        <begin position="189"/>
        <end position="347"/>
    </location>
</feature>
<dbReference type="GO" id="GO:0042597">
    <property type="term" value="C:periplasmic space"/>
    <property type="evidence" value="ECO:0007669"/>
    <property type="project" value="InterPro"/>
</dbReference>
<dbReference type="InterPro" id="IPR008929">
    <property type="entry name" value="Chondroitin_lyas"/>
</dbReference>
<evidence type="ECO:0000256" key="2">
    <source>
        <dbReference type="ARBA" id="ARBA00023239"/>
    </source>
</evidence>
<gene>
    <name evidence="4" type="ORF">METZ01_LOCUS123493</name>
</gene>
<keyword evidence="1" id="KW-0732">Signal</keyword>
<reference evidence="4" key="1">
    <citation type="submission" date="2018-05" db="EMBL/GenBank/DDBJ databases">
        <authorList>
            <person name="Lanie J.A."/>
            <person name="Ng W.-L."/>
            <person name="Kazmierczak K.M."/>
            <person name="Andrzejewski T.M."/>
            <person name="Davidsen T.M."/>
            <person name="Wayne K.J."/>
            <person name="Tettelin H."/>
            <person name="Glass J.I."/>
            <person name="Rusch D."/>
            <person name="Podicherti R."/>
            <person name="Tsui H.-C.T."/>
            <person name="Winkler M.E."/>
        </authorList>
    </citation>
    <scope>NUCLEOTIDE SEQUENCE</scope>
</reference>
<dbReference type="GO" id="GO:0016829">
    <property type="term" value="F:lyase activity"/>
    <property type="evidence" value="ECO:0007669"/>
    <property type="project" value="UniProtKB-KW"/>
</dbReference>
<sequence length="455" mass="50954">MRTLSKSLLGIFLLTFTAVSWAACPEGTKNNYKGECVPIAGQSKESTAPDRNWDQLPIGRDLANPGDIVVDFETITPHSSCMTMRTGLPKPFNSMPDMISYHAKTDAEVNREEQKENLLYEMRSALISSGTACLYGSKNGTLSNCENIIEWVDKVVEKDAFKPLGFKKWPMSAKDIPLEDGSPMMFFYVIAFDMTNAYALATKAIPTSNQSKAAFIEWMEKRLDLYRDFLGLRITTGWGLHGHENIFIALTLARLALHAFSGDAEKFWPELSQWQITLASMRPDGSLPGETRRGARALYYEARALQGLIKMAKMADIQGIDLHALPIDGGKSFEKAMAFYLAALGNHDLIIGYAKDNIGGGPRNDPIWLNYKEQHLRSLIKQDTGFLDYLSVRLADTDLDFDPRNIKLDDRTCSNHPKKRPSACNKNEKGLTLADLHSRTRVGTLGWMGDLCFYR</sequence>
<feature type="non-terminal residue" evidence="4">
    <location>
        <position position="455"/>
    </location>
</feature>
<proteinExistence type="predicted"/>
<evidence type="ECO:0000256" key="1">
    <source>
        <dbReference type="ARBA" id="ARBA00022729"/>
    </source>
</evidence>